<dbReference type="InterPro" id="IPR036388">
    <property type="entry name" value="WH-like_DNA-bd_sf"/>
</dbReference>
<sequence>MSGIERQTGVALWRQIADEIRAAIGNGDHDDTGRLPTEAVLAARFDVNRHTVRQALAALAREGVVETVQGRGTTIVPRRRVTYPISTRTRFSAGLGGQVAQAVTRLVGVSQESATPELAAQLRLAEGAPLLRLETLGEADGVPLSRAVHWFDAERFAGLPDAYRREGSITRALAACGVADYVRQSTEISAAPATASDRADLALQPGAVVLLTRSLNVDAQGHPIQASHSRFAADRVSLSVATEPGSSS</sequence>
<keyword evidence="6" id="KW-1185">Reference proteome</keyword>
<dbReference type="SMART" id="SM00345">
    <property type="entry name" value="HTH_GNTR"/>
    <property type="match status" value="1"/>
</dbReference>
<dbReference type="AlphaFoldDB" id="A0A285SE82"/>
<proteinExistence type="predicted"/>
<accession>A0A285SE82</accession>
<keyword evidence="3" id="KW-0804">Transcription</keyword>
<dbReference type="GO" id="GO:0003677">
    <property type="term" value="F:DNA binding"/>
    <property type="evidence" value="ECO:0007669"/>
    <property type="project" value="UniProtKB-KW"/>
</dbReference>
<keyword evidence="2" id="KW-0238">DNA-binding</keyword>
<dbReference type="RefSeq" id="WP_097174760.1">
    <property type="nucleotide sequence ID" value="NZ_OBML01000005.1"/>
</dbReference>
<evidence type="ECO:0000313" key="5">
    <source>
        <dbReference type="EMBL" id="SOC06197.1"/>
    </source>
</evidence>
<dbReference type="GO" id="GO:0003700">
    <property type="term" value="F:DNA-binding transcription factor activity"/>
    <property type="evidence" value="ECO:0007669"/>
    <property type="project" value="InterPro"/>
</dbReference>
<evidence type="ECO:0000313" key="6">
    <source>
        <dbReference type="Proteomes" id="UP000219331"/>
    </source>
</evidence>
<dbReference type="InterPro" id="IPR012702">
    <property type="entry name" value="CP_lyase_PhnF"/>
</dbReference>
<dbReference type="PANTHER" id="PTHR44846">
    <property type="entry name" value="MANNOSYL-D-GLYCERATE TRANSPORT/METABOLISM SYSTEM REPRESSOR MNGR-RELATED"/>
    <property type="match status" value="1"/>
</dbReference>
<dbReference type="Proteomes" id="UP000219331">
    <property type="component" value="Unassembled WGS sequence"/>
</dbReference>
<dbReference type="Pfam" id="PF00392">
    <property type="entry name" value="GntR"/>
    <property type="match status" value="1"/>
</dbReference>
<dbReference type="SUPFAM" id="SSF64288">
    <property type="entry name" value="Chorismate lyase-like"/>
    <property type="match status" value="1"/>
</dbReference>
<protein>
    <submittedName>
        <fullName evidence="5">Transcriptional regulator, GntR family</fullName>
    </submittedName>
</protein>
<dbReference type="PRINTS" id="PR00035">
    <property type="entry name" value="HTHGNTR"/>
</dbReference>
<dbReference type="NCBIfam" id="TIGR02325">
    <property type="entry name" value="C_P_lyase_phnF"/>
    <property type="match status" value="1"/>
</dbReference>
<dbReference type="Pfam" id="PF07702">
    <property type="entry name" value="UTRA"/>
    <property type="match status" value="1"/>
</dbReference>
<keyword evidence="1" id="KW-0805">Transcription regulation</keyword>
<dbReference type="InterPro" id="IPR050679">
    <property type="entry name" value="Bact_HTH_transcr_reg"/>
</dbReference>
<dbReference type="GO" id="GO:0045892">
    <property type="term" value="P:negative regulation of DNA-templated transcription"/>
    <property type="evidence" value="ECO:0007669"/>
    <property type="project" value="TreeGrafter"/>
</dbReference>
<name>A0A285SE82_9HYPH</name>
<evidence type="ECO:0000256" key="2">
    <source>
        <dbReference type="ARBA" id="ARBA00023125"/>
    </source>
</evidence>
<evidence type="ECO:0000256" key="3">
    <source>
        <dbReference type="ARBA" id="ARBA00023163"/>
    </source>
</evidence>
<dbReference type="InterPro" id="IPR036390">
    <property type="entry name" value="WH_DNA-bd_sf"/>
</dbReference>
<dbReference type="EMBL" id="OBML01000005">
    <property type="protein sequence ID" value="SOC06197.1"/>
    <property type="molecule type" value="Genomic_DNA"/>
</dbReference>
<evidence type="ECO:0000256" key="1">
    <source>
        <dbReference type="ARBA" id="ARBA00023015"/>
    </source>
</evidence>
<dbReference type="STRING" id="538381.GCA_001696535_02266"/>
<dbReference type="Gene3D" id="1.10.10.10">
    <property type="entry name" value="Winged helix-like DNA-binding domain superfamily/Winged helix DNA-binding domain"/>
    <property type="match status" value="1"/>
</dbReference>
<dbReference type="Gene3D" id="3.40.1410.10">
    <property type="entry name" value="Chorismate lyase-like"/>
    <property type="match status" value="1"/>
</dbReference>
<dbReference type="PROSITE" id="PS50949">
    <property type="entry name" value="HTH_GNTR"/>
    <property type="match status" value="1"/>
</dbReference>
<dbReference type="InterPro" id="IPR000524">
    <property type="entry name" value="Tscrpt_reg_HTH_GntR"/>
</dbReference>
<dbReference type="SUPFAM" id="SSF46785">
    <property type="entry name" value="Winged helix' DNA-binding domain"/>
    <property type="match status" value="1"/>
</dbReference>
<dbReference type="CDD" id="cd07377">
    <property type="entry name" value="WHTH_GntR"/>
    <property type="match status" value="1"/>
</dbReference>
<reference evidence="5 6" key="1">
    <citation type="submission" date="2017-08" db="EMBL/GenBank/DDBJ databases">
        <authorList>
            <person name="de Groot N.N."/>
        </authorList>
    </citation>
    <scope>NUCLEOTIDE SEQUENCE [LARGE SCALE GENOMIC DNA]</scope>
    <source>
        <strain evidence="5 6">USBA 352</strain>
    </source>
</reference>
<gene>
    <name evidence="5" type="ORF">SAMN05421512_10523</name>
</gene>
<feature type="domain" description="HTH gntR-type" evidence="4">
    <location>
        <begin position="10"/>
        <end position="78"/>
    </location>
</feature>
<evidence type="ECO:0000259" key="4">
    <source>
        <dbReference type="PROSITE" id="PS50949"/>
    </source>
</evidence>
<dbReference type="PANTHER" id="PTHR44846:SF1">
    <property type="entry name" value="MANNOSYL-D-GLYCERATE TRANSPORT_METABOLISM SYSTEM REPRESSOR MNGR-RELATED"/>
    <property type="match status" value="1"/>
</dbReference>
<organism evidence="5 6">
    <name type="scientific">Stappia indica</name>
    <dbReference type="NCBI Taxonomy" id="538381"/>
    <lineage>
        <taxon>Bacteria</taxon>
        <taxon>Pseudomonadati</taxon>
        <taxon>Pseudomonadota</taxon>
        <taxon>Alphaproteobacteria</taxon>
        <taxon>Hyphomicrobiales</taxon>
        <taxon>Stappiaceae</taxon>
        <taxon>Stappia</taxon>
    </lineage>
</organism>
<dbReference type="SMART" id="SM00866">
    <property type="entry name" value="UTRA"/>
    <property type="match status" value="1"/>
</dbReference>
<dbReference type="InterPro" id="IPR011663">
    <property type="entry name" value="UTRA"/>
</dbReference>
<dbReference type="OrthoDB" id="9800645at2"/>
<dbReference type="InterPro" id="IPR028978">
    <property type="entry name" value="Chorismate_lyase_/UTRA_dom_sf"/>
</dbReference>